<feature type="region of interest" description="Disordered" evidence="1">
    <location>
        <begin position="553"/>
        <end position="579"/>
    </location>
</feature>
<reference evidence="2" key="2">
    <citation type="submission" date="2023-06" db="EMBL/GenBank/DDBJ databases">
        <authorList>
            <consortium name="Lawrence Berkeley National Laboratory"/>
            <person name="Haridas S."/>
            <person name="Hensen N."/>
            <person name="Bonometti L."/>
            <person name="Westerberg I."/>
            <person name="Brannstrom I.O."/>
            <person name="Guillou S."/>
            <person name="Cros-Aarteil S."/>
            <person name="Calhoun S."/>
            <person name="Kuo A."/>
            <person name="Mondo S."/>
            <person name="Pangilinan J."/>
            <person name="Riley R."/>
            <person name="Labutti K."/>
            <person name="Andreopoulos B."/>
            <person name="Lipzen A."/>
            <person name="Chen C."/>
            <person name="Yanf M."/>
            <person name="Daum C."/>
            <person name="Ng V."/>
            <person name="Clum A."/>
            <person name="Steindorff A."/>
            <person name="Ohm R."/>
            <person name="Martin F."/>
            <person name="Silar P."/>
            <person name="Natvig D."/>
            <person name="Lalanne C."/>
            <person name="Gautier V."/>
            <person name="Ament-Velasquez S.L."/>
            <person name="Kruys A."/>
            <person name="Hutchinson M.I."/>
            <person name="Powell A.J."/>
            <person name="Barry K."/>
            <person name="Miller A.N."/>
            <person name="Grigoriev I.V."/>
            <person name="Debuchy R."/>
            <person name="Gladieux P."/>
            <person name="Thoren M.H."/>
            <person name="Johannesson H."/>
        </authorList>
    </citation>
    <scope>NUCLEOTIDE SEQUENCE</scope>
    <source>
        <strain evidence="2">CBS 168.71</strain>
    </source>
</reference>
<feature type="region of interest" description="Disordered" evidence="1">
    <location>
        <begin position="821"/>
        <end position="841"/>
    </location>
</feature>
<feature type="region of interest" description="Disordered" evidence="1">
    <location>
        <begin position="499"/>
        <end position="518"/>
    </location>
</feature>
<dbReference type="AlphaFoldDB" id="A0AAE0HC20"/>
<name>A0AAE0HC20_9PEZI</name>
<gene>
    <name evidence="2" type="ORF">B0H64DRAFT_426197</name>
</gene>
<organism evidence="2 3">
    <name type="scientific">Chaetomium fimeti</name>
    <dbReference type="NCBI Taxonomy" id="1854472"/>
    <lineage>
        <taxon>Eukaryota</taxon>
        <taxon>Fungi</taxon>
        <taxon>Dikarya</taxon>
        <taxon>Ascomycota</taxon>
        <taxon>Pezizomycotina</taxon>
        <taxon>Sordariomycetes</taxon>
        <taxon>Sordariomycetidae</taxon>
        <taxon>Sordariales</taxon>
        <taxon>Chaetomiaceae</taxon>
        <taxon>Chaetomium</taxon>
    </lineage>
</organism>
<feature type="region of interest" description="Disordered" evidence="1">
    <location>
        <begin position="628"/>
        <end position="715"/>
    </location>
</feature>
<feature type="compositionally biased region" description="Polar residues" evidence="1">
    <location>
        <begin position="120"/>
        <end position="133"/>
    </location>
</feature>
<dbReference type="GeneID" id="87842669"/>
<feature type="compositionally biased region" description="Low complexity" evidence="1">
    <location>
        <begin position="339"/>
        <end position="364"/>
    </location>
</feature>
<dbReference type="EMBL" id="JAUEPN010000006">
    <property type="protein sequence ID" value="KAK3293652.1"/>
    <property type="molecule type" value="Genomic_DNA"/>
</dbReference>
<sequence length="1172" mass="124416">MLSHLRFNRRGPSNPTSPLPEQAPGWDATVAQREHPQQRPRDVSPRPDARPRSPNPPTLPPITRVASTGSDHFFTPHDDTPPPSQDAHQPPARAGYDEDNKAGFIGGVALQNYRKAVRVPQSSQAPQGPSNGMTMAGQVPGNQLSRAKPPPPPINTGVTARRTVQGNKQTKPSWFSTPTDLQGPGGAGKRPAGTRLISEPALVPAAEPQKGRKGLPFLKNPMSSLLRLRATTPRIKGTRIHDFSAPRPKKTVSGDAASTTKQEAISPVSRSGDRGESGPPSFGEGPVVCSPAEPAQGAIDLPKHSQNGDSQLGPEGRRPSSSTVRPRQSTSLAPPNDGSSVHTSSSGASRRTQTATRPPTASTSIKTTASRQLSKSDMSRGNSVASAVPKHMKSTSSRFSFDMIGAAEQERVLEERHRQREQDKKASGDPGDARFDDFDEDFDYDAMMDDDGLEERIPGVNADYEYDDYGEGLDDNLEADLDDPDNDQENFAGFTFQRSNPVSSLASPHTPGMVATPRDAAGNVIGFATTKDTTPTAESPMFPGHLHVPKEEDSLAAPDESIYRPSDPPAATAQQPALRSEHDDIYFDDGLADELDFEHDGTVFDESIFDNNDTDRYGRPIPGAFAQAKEAMQSAHQQQQQQVQQQQGDEGAEAEQQQPPSREPDLASTTLSQPAVVDAANQPSPSINAQQPPVREMDDEVSPPKDSPEPEADPEGQDLAYQAALAAAAQIAAASGKFTRSASPEALAALGDAPLDELAGYEDDGGDGYVDDYAIDDLGDNFDDFDFDDEAIIAEANASALANDSDGFYGQEFGFYSAPLTHQPHNNNNHHQPSTAAGTTATPSGVLTSENLFQYANGGFFGPASAGLDRSTSGRVVREPNLTPITERSEYSNRNSVMSFTLPPAIGNGGSERNSITSPGLAQLALLPPDADDLNMGMSALMKLRSRAWGGSQPSLVSSREGSPRSERASLPSALGPLPPLDAGGSPYGTVPAHLAGHVRVNSGLSLWSTSEAAEEDGKPPVNGNVSGVGSPVHIAMAMGMSSLRSQGQGQGQGQGLAQGVVLPPRPGIAPVAGPTGWWCPRSRSGPTRCSCPRSRRCLCCRRLHNPCPRRSAGRRARLCWRARRLMGRALLLLLLRVVVVVLRMGPGPPAAWPAGLGGQYLVPVGGGGRGE</sequence>
<feature type="compositionally biased region" description="Low complexity" evidence="1">
    <location>
        <begin position="969"/>
        <end position="979"/>
    </location>
</feature>
<feature type="compositionally biased region" description="Low complexity" evidence="1">
    <location>
        <begin position="277"/>
        <end position="286"/>
    </location>
</feature>
<keyword evidence="3" id="KW-1185">Reference proteome</keyword>
<feature type="compositionally biased region" description="Polar residues" evidence="1">
    <location>
        <begin position="365"/>
        <end position="385"/>
    </location>
</feature>
<evidence type="ECO:0000256" key="1">
    <source>
        <dbReference type="SAM" id="MobiDB-lite"/>
    </source>
</evidence>
<feature type="region of interest" description="Disordered" evidence="1">
    <location>
        <begin position="117"/>
        <end position="193"/>
    </location>
</feature>
<feature type="compositionally biased region" description="Low complexity" evidence="1">
    <location>
        <begin position="630"/>
        <end position="658"/>
    </location>
</feature>
<proteinExistence type="predicted"/>
<feature type="region of interest" description="Disordered" evidence="1">
    <location>
        <begin position="230"/>
        <end position="472"/>
    </location>
</feature>
<evidence type="ECO:0000313" key="3">
    <source>
        <dbReference type="Proteomes" id="UP001278766"/>
    </source>
</evidence>
<accession>A0AAE0HC20</accession>
<comment type="caution">
    <text evidence="2">The sequence shown here is derived from an EMBL/GenBank/DDBJ whole genome shotgun (WGS) entry which is preliminary data.</text>
</comment>
<protein>
    <submittedName>
        <fullName evidence="2">Uncharacterized protein</fullName>
    </submittedName>
</protein>
<dbReference type="Proteomes" id="UP001278766">
    <property type="component" value="Unassembled WGS sequence"/>
</dbReference>
<feature type="compositionally biased region" description="Basic and acidic residues" evidence="1">
    <location>
        <begin position="32"/>
        <end position="51"/>
    </location>
</feature>
<feature type="compositionally biased region" description="Polar residues" evidence="1">
    <location>
        <begin position="319"/>
        <end position="333"/>
    </location>
</feature>
<feature type="compositionally biased region" description="Polar residues" evidence="1">
    <location>
        <begin position="952"/>
        <end position="961"/>
    </location>
</feature>
<feature type="compositionally biased region" description="Low complexity" evidence="1">
    <location>
        <begin position="822"/>
        <end position="841"/>
    </location>
</feature>
<feature type="compositionally biased region" description="Polar residues" evidence="1">
    <location>
        <begin position="156"/>
        <end position="180"/>
    </location>
</feature>
<feature type="compositionally biased region" description="Polar residues" evidence="1">
    <location>
        <begin position="681"/>
        <end position="691"/>
    </location>
</feature>
<feature type="region of interest" description="Disordered" evidence="1">
    <location>
        <begin position="1"/>
        <end position="103"/>
    </location>
</feature>
<feature type="compositionally biased region" description="Acidic residues" evidence="1">
    <location>
        <begin position="437"/>
        <end position="453"/>
    </location>
</feature>
<evidence type="ECO:0000313" key="2">
    <source>
        <dbReference type="EMBL" id="KAK3293652.1"/>
    </source>
</evidence>
<feature type="region of interest" description="Disordered" evidence="1">
    <location>
        <begin position="951"/>
        <end position="979"/>
    </location>
</feature>
<reference evidence="2" key="1">
    <citation type="journal article" date="2023" name="Mol. Phylogenet. Evol.">
        <title>Genome-scale phylogeny and comparative genomics of the fungal order Sordariales.</title>
        <authorList>
            <person name="Hensen N."/>
            <person name="Bonometti L."/>
            <person name="Westerberg I."/>
            <person name="Brannstrom I.O."/>
            <person name="Guillou S."/>
            <person name="Cros-Aarteil S."/>
            <person name="Calhoun S."/>
            <person name="Haridas S."/>
            <person name="Kuo A."/>
            <person name="Mondo S."/>
            <person name="Pangilinan J."/>
            <person name="Riley R."/>
            <person name="LaButti K."/>
            <person name="Andreopoulos B."/>
            <person name="Lipzen A."/>
            <person name="Chen C."/>
            <person name="Yan M."/>
            <person name="Daum C."/>
            <person name="Ng V."/>
            <person name="Clum A."/>
            <person name="Steindorff A."/>
            <person name="Ohm R.A."/>
            <person name="Martin F."/>
            <person name="Silar P."/>
            <person name="Natvig D.O."/>
            <person name="Lalanne C."/>
            <person name="Gautier V."/>
            <person name="Ament-Velasquez S.L."/>
            <person name="Kruys A."/>
            <person name="Hutchinson M.I."/>
            <person name="Powell A.J."/>
            <person name="Barry K."/>
            <person name="Miller A.N."/>
            <person name="Grigoriev I.V."/>
            <person name="Debuchy R."/>
            <person name="Gladieux P."/>
            <person name="Hiltunen Thoren M."/>
            <person name="Johannesson H."/>
        </authorList>
    </citation>
    <scope>NUCLEOTIDE SEQUENCE</scope>
    <source>
        <strain evidence="2">CBS 168.71</strain>
    </source>
</reference>
<feature type="compositionally biased region" description="Basic and acidic residues" evidence="1">
    <location>
        <begin position="408"/>
        <end position="436"/>
    </location>
</feature>
<dbReference type="RefSeq" id="XP_062657166.1">
    <property type="nucleotide sequence ID" value="XM_062805721.1"/>
</dbReference>